<dbReference type="InterPro" id="IPR007492">
    <property type="entry name" value="LytTR_DNA-bd_dom"/>
</dbReference>
<dbReference type="Pfam" id="PF04397">
    <property type="entry name" value="LytTR"/>
    <property type="match status" value="1"/>
</dbReference>
<keyword evidence="1" id="KW-0812">Transmembrane</keyword>
<dbReference type="PROSITE" id="PS50930">
    <property type="entry name" value="HTH_LYTTR"/>
    <property type="match status" value="1"/>
</dbReference>
<dbReference type="SMART" id="SM00850">
    <property type="entry name" value="LytTR"/>
    <property type="match status" value="1"/>
</dbReference>
<evidence type="ECO:0000256" key="1">
    <source>
        <dbReference type="SAM" id="Phobius"/>
    </source>
</evidence>
<evidence type="ECO:0000313" key="3">
    <source>
        <dbReference type="EMBL" id="QJQ31732.1"/>
    </source>
</evidence>
<dbReference type="RefSeq" id="WP_169944101.1">
    <property type="nucleotide sequence ID" value="NZ_CP053015.1"/>
</dbReference>
<keyword evidence="1" id="KW-1133">Transmembrane helix</keyword>
<dbReference type="EMBL" id="CP053015">
    <property type="protein sequence ID" value="QJQ31732.1"/>
    <property type="molecule type" value="Genomic_DNA"/>
</dbReference>
<dbReference type="Proteomes" id="UP000503018">
    <property type="component" value="Chromosome"/>
</dbReference>
<feature type="transmembrane region" description="Helical" evidence="1">
    <location>
        <begin position="37"/>
        <end position="61"/>
    </location>
</feature>
<name>A0A6M4ATS4_9SPHN</name>
<dbReference type="GO" id="GO:0003677">
    <property type="term" value="F:DNA binding"/>
    <property type="evidence" value="ECO:0007669"/>
    <property type="project" value="InterPro"/>
</dbReference>
<reference evidence="3 4" key="1">
    <citation type="submission" date="2020-01" db="EMBL/GenBank/DDBJ databases">
        <title>Sphingomonas sp. strain CSW-10.</title>
        <authorList>
            <person name="Chen W.-M."/>
        </authorList>
    </citation>
    <scope>NUCLEOTIDE SEQUENCE [LARGE SCALE GENOMIC DNA]</scope>
    <source>
        <strain evidence="3 4">CSW-10</strain>
    </source>
</reference>
<dbReference type="AlphaFoldDB" id="A0A6M4ATS4"/>
<feature type="transmembrane region" description="Helical" evidence="1">
    <location>
        <begin position="106"/>
        <end position="126"/>
    </location>
</feature>
<evidence type="ECO:0000259" key="2">
    <source>
        <dbReference type="PROSITE" id="PS50930"/>
    </source>
</evidence>
<dbReference type="Gene3D" id="2.40.50.1020">
    <property type="entry name" value="LytTr DNA-binding domain"/>
    <property type="match status" value="1"/>
</dbReference>
<keyword evidence="4" id="KW-1185">Reference proteome</keyword>
<feature type="transmembrane region" description="Helical" evidence="1">
    <location>
        <begin position="68"/>
        <end position="94"/>
    </location>
</feature>
<keyword evidence="1" id="KW-0472">Membrane</keyword>
<organism evidence="3 4">
    <name type="scientific">Sphingomonas lacunae</name>
    <dbReference type="NCBI Taxonomy" id="2698828"/>
    <lineage>
        <taxon>Bacteria</taxon>
        <taxon>Pseudomonadati</taxon>
        <taxon>Pseudomonadota</taxon>
        <taxon>Alphaproteobacteria</taxon>
        <taxon>Sphingomonadales</taxon>
        <taxon>Sphingomonadaceae</taxon>
        <taxon>Sphingomonas</taxon>
    </lineage>
</organism>
<gene>
    <name evidence="3" type="ORF">GV829_04150</name>
</gene>
<protein>
    <submittedName>
        <fullName evidence="3">LytTR family transcriptional regulator</fullName>
    </submittedName>
</protein>
<evidence type="ECO:0000313" key="4">
    <source>
        <dbReference type="Proteomes" id="UP000503018"/>
    </source>
</evidence>
<feature type="domain" description="HTH LytTR-type" evidence="2">
    <location>
        <begin position="187"/>
        <end position="274"/>
    </location>
</feature>
<feature type="transmembrane region" description="Helical" evidence="1">
    <location>
        <begin position="7"/>
        <end position="25"/>
    </location>
</feature>
<sequence>MGRRIAIETFLMIATGLLFGIIGPFGTFDIPLVPRVLLWIMMILAGYPIFRALGAVASWLAETTAVPYWIALLLALTIAAMPMSFIVAGLFMRIDPLAAIYQPQFLAFYLQVWVVGLVIHGAMTLLMRQPAIEAATGIETGQPPSSADTAPANIASPSLTATEATSAVPAAAEPSPALPLPPGFGPLLALKAEDHYLRAYAPDREELFLMRLRDAVALLPVESGVQVHRSWWVASEAVTALKREGRGATLMLSNGLAVPVARDRMAAVKAAGWR</sequence>
<accession>A0A6M4ATS4</accession>
<proteinExistence type="predicted"/>
<dbReference type="KEGG" id="slan:GV829_04150"/>